<dbReference type="AlphaFoldDB" id="A0A5J5EKB2"/>
<proteinExistence type="predicted"/>
<dbReference type="Proteomes" id="UP000326924">
    <property type="component" value="Unassembled WGS sequence"/>
</dbReference>
<evidence type="ECO:0000313" key="2">
    <source>
        <dbReference type="EMBL" id="KAA8896072.1"/>
    </source>
</evidence>
<feature type="region of interest" description="Disordered" evidence="1">
    <location>
        <begin position="1"/>
        <end position="25"/>
    </location>
</feature>
<keyword evidence="3" id="KW-1185">Reference proteome</keyword>
<organism evidence="2 3">
    <name type="scientific">Sphaerosporella brunnea</name>
    <dbReference type="NCBI Taxonomy" id="1250544"/>
    <lineage>
        <taxon>Eukaryota</taxon>
        <taxon>Fungi</taxon>
        <taxon>Dikarya</taxon>
        <taxon>Ascomycota</taxon>
        <taxon>Pezizomycotina</taxon>
        <taxon>Pezizomycetes</taxon>
        <taxon>Pezizales</taxon>
        <taxon>Pyronemataceae</taxon>
        <taxon>Sphaerosporella</taxon>
    </lineage>
</organism>
<evidence type="ECO:0000256" key="1">
    <source>
        <dbReference type="SAM" id="MobiDB-lite"/>
    </source>
</evidence>
<sequence length="309" mass="34237">MTYDPSGLDSPPTMAHSQEKRLTDVAEERTDVPKLLKNVKINGAAEHKYCTINGLAFDKLTGPLPSLTTLTTKTKPPLTTETERSSQRCLESWDHPEDVPFIRKRGDKLDAADADHTKYLCGARNCAGSLWTMLHEVANAPFARQVVGDLFPVVDFEFLGKLKHGKGVADYYSSVQVWGCNPECLDPTTYEDEDQNFAYSKVRKKLAEGKEGPSSNLDARQTTAVNEVDLGLFPSVDFEFLGKLKLEKGLADCDPNFPVWVSTQTSLDDQWDGKRTGQQAVEVRLSSSWTSWSNTTKSDTSRVLHTGSA</sequence>
<dbReference type="EMBL" id="VXIS01000229">
    <property type="protein sequence ID" value="KAA8896072.1"/>
    <property type="molecule type" value="Genomic_DNA"/>
</dbReference>
<gene>
    <name evidence="2" type="ORF">FN846DRAFT_1024075</name>
</gene>
<name>A0A5J5EKB2_9PEZI</name>
<protein>
    <submittedName>
        <fullName evidence="2">Uncharacterized protein</fullName>
    </submittedName>
</protein>
<accession>A0A5J5EKB2</accession>
<dbReference type="InParanoid" id="A0A5J5EKB2"/>
<feature type="region of interest" description="Disordered" evidence="1">
    <location>
        <begin position="68"/>
        <end position="87"/>
    </location>
</feature>
<reference evidence="2 3" key="1">
    <citation type="submission" date="2019-09" db="EMBL/GenBank/DDBJ databases">
        <title>Draft genome of the ectomycorrhizal ascomycete Sphaerosporella brunnea.</title>
        <authorList>
            <consortium name="DOE Joint Genome Institute"/>
            <person name="Benucci G.M."/>
            <person name="Marozzi G."/>
            <person name="Antonielli L."/>
            <person name="Sanchez S."/>
            <person name="Marco P."/>
            <person name="Wang X."/>
            <person name="Falini L.B."/>
            <person name="Barry K."/>
            <person name="Haridas S."/>
            <person name="Lipzen A."/>
            <person name="Labutti K."/>
            <person name="Grigoriev I.V."/>
            <person name="Murat C."/>
            <person name="Martin F."/>
            <person name="Albertini E."/>
            <person name="Donnini D."/>
            <person name="Bonito G."/>
        </authorList>
    </citation>
    <scope>NUCLEOTIDE SEQUENCE [LARGE SCALE GENOMIC DNA]</scope>
    <source>
        <strain evidence="2 3">Sb_GMNB300</strain>
    </source>
</reference>
<evidence type="ECO:0000313" key="3">
    <source>
        <dbReference type="Proteomes" id="UP000326924"/>
    </source>
</evidence>
<comment type="caution">
    <text evidence="2">The sequence shown here is derived from an EMBL/GenBank/DDBJ whole genome shotgun (WGS) entry which is preliminary data.</text>
</comment>
<feature type="compositionally biased region" description="Low complexity" evidence="1">
    <location>
        <begin position="68"/>
        <end position="80"/>
    </location>
</feature>